<protein>
    <submittedName>
        <fullName evidence="1">Uncharacterized protein</fullName>
    </submittedName>
</protein>
<gene>
    <name evidence="1" type="ORF">GKQ77_26595</name>
</gene>
<evidence type="ECO:0000313" key="1">
    <source>
        <dbReference type="EMBL" id="MBW5425086.1"/>
    </source>
</evidence>
<evidence type="ECO:0000313" key="2">
    <source>
        <dbReference type="Proteomes" id="UP001197114"/>
    </source>
</evidence>
<accession>A0ABS6YUH2</accession>
<organism evidence="1 2">
    <name type="scientific">Streptomyces anatolicus</name>
    <dbReference type="NCBI Taxonomy" id="2675858"/>
    <lineage>
        <taxon>Bacteria</taxon>
        <taxon>Bacillati</taxon>
        <taxon>Actinomycetota</taxon>
        <taxon>Actinomycetes</taxon>
        <taxon>Kitasatosporales</taxon>
        <taxon>Streptomycetaceae</taxon>
        <taxon>Streptomyces</taxon>
    </lineage>
</organism>
<name>A0ABS6YUH2_9ACTN</name>
<reference evidence="1 2" key="1">
    <citation type="submission" date="2019-11" db="EMBL/GenBank/DDBJ databases">
        <authorList>
            <person name="Ay H."/>
        </authorList>
    </citation>
    <scope>NUCLEOTIDE SEQUENCE [LARGE SCALE GENOMIC DNA]</scope>
    <source>
        <strain evidence="1 2">BG9H</strain>
    </source>
</reference>
<sequence length="65" mass="7276">MSAGRRPAVGDEVEYAPDCRAIVTDVRQDVLILRVPGGLEWPAADPNGLRITRLRKDRQGVDDYR</sequence>
<dbReference type="EMBL" id="WMBF01000430">
    <property type="protein sequence ID" value="MBW5425086.1"/>
    <property type="molecule type" value="Genomic_DNA"/>
</dbReference>
<keyword evidence="2" id="KW-1185">Reference proteome</keyword>
<proteinExistence type="predicted"/>
<comment type="caution">
    <text evidence="1">The sequence shown here is derived from an EMBL/GenBank/DDBJ whole genome shotgun (WGS) entry which is preliminary data.</text>
</comment>
<dbReference type="Proteomes" id="UP001197114">
    <property type="component" value="Unassembled WGS sequence"/>
</dbReference>